<dbReference type="Pfam" id="PF03845">
    <property type="entry name" value="Spore_permease"/>
    <property type="match status" value="1"/>
</dbReference>
<feature type="transmembrane region" description="Helical" evidence="8">
    <location>
        <begin position="220"/>
        <end position="242"/>
    </location>
</feature>
<gene>
    <name evidence="9" type="ORF">SAMN05660706_11957</name>
</gene>
<comment type="subcellular location">
    <subcellularLocation>
        <location evidence="1">Membrane</location>
        <topology evidence="1">Multi-pass membrane protein</topology>
    </subcellularLocation>
</comment>
<evidence type="ECO:0000256" key="8">
    <source>
        <dbReference type="SAM" id="Phobius"/>
    </source>
</evidence>
<feature type="transmembrane region" description="Helical" evidence="8">
    <location>
        <begin position="85"/>
        <end position="106"/>
    </location>
</feature>
<dbReference type="STRING" id="39060.SAMN05660706_11957"/>
<keyword evidence="7 8" id="KW-0472">Membrane</keyword>
<keyword evidence="3" id="KW-0813">Transport</keyword>
<organism evidence="9 10">
    <name type="scientific">Desulfoscipio geothermicus DSM 3669</name>
    <dbReference type="NCBI Taxonomy" id="1121426"/>
    <lineage>
        <taxon>Bacteria</taxon>
        <taxon>Bacillati</taxon>
        <taxon>Bacillota</taxon>
        <taxon>Clostridia</taxon>
        <taxon>Eubacteriales</taxon>
        <taxon>Desulfallaceae</taxon>
        <taxon>Desulfoscipio</taxon>
    </lineage>
</organism>
<feature type="transmembrane region" description="Helical" evidence="8">
    <location>
        <begin position="305"/>
        <end position="325"/>
    </location>
</feature>
<feature type="transmembrane region" description="Helical" evidence="8">
    <location>
        <begin position="44"/>
        <end position="65"/>
    </location>
</feature>
<evidence type="ECO:0000256" key="7">
    <source>
        <dbReference type="ARBA" id="ARBA00023136"/>
    </source>
</evidence>
<dbReference type="GO" id="GO:0016020">
    <property type="term" value="C:membrane"/>
    <property type="evidence" value="ECO:0007669"/>
    <property type="project" value="UniProtKB-SubCell"/>
</dbReference>
<feature type="transmembrane region" description="Helical" evidence="8">
    <location>
        <begin position="118"/>
        <end position="135"/>
    </location>
</feature>
<dbReference type="AlphaFoldDB" id="A0A1I6DWW6"/>
<dbReference type="RefSeq" id="WP_165608298.1">
    <property type="nucleotide sequence ID" value="NZ_FOYM01000019.1"/>
</dbReference>
<keyword evidence="4" id="KW-0309">Germination</keyword>
<dbReference type="GO" id="GO:0009847">
    <property type="term" value="P:spore germination"/>
    <property type="evidence" value="ECO:0007669"/>
    <property type="project" value="InterPro"/>
</dbReference>
<feature type="transmembrane region" description="Helical" evidence="8">
    <location>
        <begin position="12"/>
        <end position="32"/>
    </location>
</feature>
<evidence type="ECO:0000256" key="6">
    <source>
        <dbReference type="ARBA" id="ARBA00022989"/>
    </source>
</evidence>
<evidence type="ECO:0000256" key="5">
    <source>
        <dbReference type="ARBA" id="ARBA00022692"/>
    </source>
</evidence>
<feature type="transmembrane region" description="Helical" evidence="8">
    <location>
        <begin position="269"/>
        <end position="293"/>
    </location>
</feature>
<reference evidence="10" key="1">
    <citation type="submission" date="2016-10" db="EMBL/GenBank/DDBJ databases">
        <authorList>
            <person name="Varghese N."/>
            <person name="Submissions S."/>
        </authorList>
    </citation>
    <scope>NUCLEOTIDE SEQUENCE [LARGE SCALE GENOMIC DNA]</scope>
    <source>
        <strain evidence="10">DSM 3669</strain>
    </source>
</reference>
<keyword evidence="10" id="KW-1185">Reference proteome</keyword>
<dbReference type="Gene3D" id="1.20.1740.10">
    <property type="entry name" value="Amino acid/polyamine transporter I"/>
    <property type="match status" value="1"/>
</dbReference>
<name>A0A1I6DWW6_9FIRM</name>
<feature type="transmembrane region" description="Helical" evidence="8">
    <location>
        <begin position="337"/>
        <end position="356"/>
    </location>
</feature>
<dbReference type="InterPro" id="IPR004761">
    <property type="entry name" value="Spore_GerAB"/>
</dbReference>
<evidence type="ECO:0000313" key="10">
    <source>
        <dbReference type="Proteomes" id="UP000199584"/>
    </source>
</evidence>
<sequence length="364" mass="40154">MLEDGKISNKQAVFLIINTILATSIIFLPSAIYKEARQDAWISIIPVTAFGVVAGLIIASLGIRFPRRTIIQYSGDIVGKPLGKVIGLIYTLFFIYINTFIIREIADMFNTNFMPETPISVFSIGIVFAAAYAIRSGLEVLARMGEIISPFVLVMLLLIVALIYPEIDTKLFFPVLEKGFIPVLKGAYPPALFFSETIIMVMLIPYLNKPSGAKASIAKAILIIGLFQLMIMATVTGVLGGLTADMNFPTLMLARYISLADLIERVEPLIMLTWIAGGFIKISVFYYCAVLAAAQWLNLREYKALVLPIGVLLTTLSIILWENIAQLSEQIFKRVPPYFLTIEVGIPLILLVLAILRGKGAAQR</sequence>
<evidence type="ECO:0000256" key="4">
    <source>
        <dbReference type="ARBA" id="ARBA00022544"/>
    </source>
</evidence>
<comment type="similarity">
    <text evidence="2">Belongs to the amino acid-polyamine-organocation (APC) superfamily. Spore germination protein (SGP) (TC 2.A.3.9) family.</text>
</comment>
<keyword evidence="6 8" id="KW-1133">Transmembrane helix</keyword>
<proteinExistence type="inferred from homology"/>
<dbReference type="PANTHER" id="PTHR34975:SF2">
    <property type="entry name" value="SPORE GERMINATION PROTEIN A2"/>
    <property type="match status" value="1"/>
</dbReference>
<protein>
    <submittedName>
        <fullName evidence="9">Spore germination protein KB</fullName>
    </submittedName>
</protein>
<evidence type="ECO:0000256" key="2">
    <source>
        <dbReference type="ARBA" id="ARBA00007998"/>
    </source>
</evidence>
<dbReference type="PANTHER" id="PTHR34975">
    <property type="entry name" value="SPORE GERMINATION PROTEIN A2"/>
    <property type="match status" value="1"/>
</dbReference>
<evidence type="ECO:0000256" key="3">
    <source>
        <dbReference type="ARBA" id="ARBA00022448"/>
    </source>
</evidence>
<feature type="transmembrane region" description="Helical" evidence="8">
    <location>
        <begin position="147"/>
        <end position="167"/>
    </location>
</feature>
<evidence type="ECO:0000256" key="1">
    <source>
        <dbReference type="ARBA" id="ARBA00004141"/>
    </source>
</evidence>
<dbReference type="EMBL" id="FOYM01000019">
    <property type="protein sequence ID" value="SFR09778.1"/>
    <property type="molecule type" value="Genomic_DNA"/>
</dbReference>
<dbReference type="Proteomes" id="UP000199584">
    <property type="component" value="Unassembled WGS sequence"/>
</dbReference>
<dbReference type="NCBIfam" id="TIGR00912">
    <property type="entry name" value="2A0309"/>
    <property type="match status" value="1"/>
</dbReference>
<feature type="transmembrane region" description="Helical" evidence="8">
    <location>
        <begin position="187"/>
        <end position="208"/>
    </location>
</feature>
<evidence type="ECO:0000313" key="9">
    <source>
        <dbReference type="EMBL" id="SFR09778.1"/>
    </source>
</evidence>
<accession>A0A1I6DWW6</accession>
<keyword evidence="5 8" id="KW-0812">Transmembrane</keyword>